<dbReference type="InterPro" id="IPR005467">
    <property type="entry name" value="His_kinase_dom"/>
</dbReference>
<comment type="caution">
    <text evidence="7">The sequence shown here is derived from an EMBL/GenBank/DDBJ whole genome shotgun (WGS) entry which is preliminary data.</text>
</comment>
<dbReference type="EC" id="2.7.13.3" evidence="2"/>
<dbReference type="SUPFAM" id="SSF55874">
    <property type="entry name" value="ATPase domain of HSP90 chaperone/DNA topoisomerase II/histidine kinase"/>
    <property type="match status" value="1"/>
</dbReference>
<feature type="domain" description="Histidine kinase" evidence="6">
    <location>
        <begin position="1"/>
        <end position="175"/>
    </location>
</feature>
<dbReference type="PROSITE" id="PS50109">
    <property type="entry name" value="HIS_KIN"/>
    <property type="match status" value="1"/>
</dbReference>
<evidence type="ECO:0000256" key="4">
    <source>
        <dbReference type="ARBA" id="ARBA00022679"/>
    </source>
</evidence>
<reference evidence="7" key="2">
    <citation type="journal article" date="2011" name="Microb. Ecol.">
        <title>Taxonomic and Functional Metagenomic Profiling of the Microbial Community in the Anoxic Sediment of a Sub-saline Shallow Lake (Laguna de Carrizo, Central Spain).</title>
        <authorList>
            <person name="Ferrer M."/>
            <person name="Guazzaroni M.E."/>
            <person name="Richter M."/>
            <person name="Garcia-Salamanca A."/>
            <person name="Yarza P."/>
            <person name="Suarez-Suarez A."/>
            <person name="Solano J."/>
            <person name="Alcaide M."/>
            <person name="van Dillewijn P."/>
            <person name="Molina-Henares M.A."/>
            <person name="Lopez-Cortes N."/>
            <person name="Al-Ramahi Y."/>
            <person name="Guerrero C."/>
            <person name="Acosta A."/>
            <person name="de Eugenio L.I."/>
            <person name="Martinez V."/>
            <person name="Marques S."/>
            <person name="Rojo F."/>
            <person name="Santero E."/>
            <person name="Genilloud O."/>
            <person name="Perez-Perez J."/>
            <person name="Rossello-Mora R."/>
            <person name="Ramos J.L."/>
        </authorList>
    </citation>
    <scope>NUCLEOTIDE SEQUENCE</scope>
</reference>
<evidence type="ECO:0000313" key="7">
    <source>
        <dbReference type="EMBL" id="EFK94870.1"/>
    </source>
</evidence>
<dbReference type="SMART" id="SM00387">
    <property type="entry name" value="HATPase_c"/>
    <property type="match status" value="1"/>
</dbReference>
<dbReference type="InterPro" id="IPR003594">
    <property type="entry name" value="HATPase_dom"/>
</dbReference>
<dbReference type="PANTHER" id="PTHR43395">
    <property type="entry name" value="SENSOR HISTIDINE KINASE CHEA"/>
    <property type="match status" value="1"/>
</dbReference>
<proteinExistence type="predicted"/>
<organism evidence="7">
    <name type="scientific">sediment metagenome</name>
    <dbReference type="NCBI Taxonomy" id="749907"/>
    <lineage>
        <taxon>unclassified sequences</taxon>
        <taxon>metagenomes</taxon>
        <taxon>ecological metagenomes</taxon>
    </lineage>
</organism>
<comment type="catalytic activity">
    <reaction evidence="1">
        <text>ATP + protein L-histidine = ADP + protein N-phospho-L-histidine.</text>
        <dbReference type="EC" id="2.7.13.3"/>
    </reaction>
</comment>
<dbReference type="PRINTS" id="PR00344">
    <property type="entry name" value="BCTRLSENSOR"/>
</dbReference>
<dbReference type="PANTHER" id="PTHR43395:SF8">
    <property type="entry name" value="HISTIDINE KINASE"/>
    <property type="match status" value="1"/>
</dbReference>
<gene>
    <name evidence="7" type="primary">cheA</name>
    <name evidence="7" type="ORF">LDC_3128</name>
</gene>
<sequence length="175" mass="18502">MVEFESTAERLYRVVRQAAKESGRQVRLDIVGGAIEVDRGVLERMIGPFEHLLRNSVVHGIEPPALRQAAGKDPTGSIVVAVTHEGNEVGVEFRDDGAGLDPERIRALAVARGLIAPDTVLDAAKTAELIFLPGFSTADGVTELAGRGFGMDVVRAEVNAMGGRIETSSTPGQGT</sequence>
<evidence type="ECO:0000259" key="6">
    <source>
        <dbReference type="PROSITE" id="PS50109"/>
    </source>
</evidence>
<dbReference type="Pfam" id="PF02518">
    <property type="entry name" value="HATPase_c"/>
    <property type="match status" value="1"/>
</dbReference>
<dbReference type="InterPro" id="IPR051315">
    <property type="entry name" value="Bact_Chemotaxis_CheA"/>
</dbReference>
<dbReference type="AlphaFoldDB" id="D9PNJ5"/>
<evidence type="ECO:0000256" key="5">
    <source>
        <dbReference type="ARBA" id="ARBA00022777"/>
    </source>
</evidence>
<dbReference type="Gene3D" id="3.30.565.10">
    <property type="entry name" value="Histidine kinase-like ATPase, C-terminal domain"/>
    <property type="match status" value="1"/>
</dbReference>
<accession>D9PNJ5</accession>
<keyword evidence="4" id="KW-0808">Transferase</keyword>
<keyword evidence="5" id="KW-0418">Kinase</keyword>
<evidence type="ECO:0000256" key="3">
    <source>
        <dbReference type="ARBA" id="ARBA00022553"/>
    </source>
</evidence>
<dbReference type="EMBL" id="ADZX01000970">
    <property type="protein sequence ID" value="EFK94870.1"/>
    <property type="molecule type" value="Genomic_DNA"/>
</dbReference>
<dbReference type="FunFam" id="3.30.565.10:FF:000016">
    <property type="entry name" value="Chemotaxis protein CheA, putative"/>
    <property type="match status" value="1"/>
</dbReference>
<evidence type="ECO:0000256" key="1">
    <source>
        <dbReference type="ARBA" id="ARBA00000085"/>
    </source>
</evidence>
<dbReference type="InterPro" id="IPR004358">
    <property type="entry name" value="Sig_transdc_His_kin-like_C"/>
</dbReference>
<reference evidence="7" key="1">
    <citation type="submission" date="2010-07" db="EMBL/GenBank/DDBJ databases">
        <authorList>
            <consortium name="CONSOLIDER consortium CSD2007-00005"/>
            <person name="Guazzaroni M.-E."/>
            <person name="Richter M."/>
            <person name="Garcia-Salamanca A."/>
            <person name="Yarza P."/>
            <person name="Ferrer M."/>
        </authorList>
    </citation>
    <scope>NUCLEOTIDE SEQUENCE</scope>
</reference>
<protein>
    <recommendedName>
        <fullName evidence="2">histidine kinase</fullName>
        <ecNumber evidence="2">2.7.13.3</ecNumber>
    </recommendedName>
</protein>
<dbReference type="InterPro" id="IPR036890">
    <property type="entry name" value="HATPase_C_sf"/>
</dbReference>
<feature type="non-terminal residue" evidence="7">
    <location>
        <position position="175"/>
    </location>
</feature>
<dbReference type="GO" id="GO:0004673">
    <property type="term" value="F:protein histidine kinase activity"/>
    <property type="evidence" value="ECO:0007669"/>
    <property type="project" value="UniProtKB-EC"/>
</dbReference>
<keyword evidence="3" id="KW-0597">Phosphoprotein</keyword>
<evidence type="ECO:0000256" key="2">
    <source>
        <dbReference type="ARBA" id="ARBA00012438"/>
    </source>
</evidence>
<name>D9PNJ5_9ZZZZ</name>